<protein>
    <submittedName>
        <fullName evidence="1">DUF4489 domain-containing protein</fullName>
    </submittedName>
</protein>
<organism evidence="1 2">
    <name type="scientific">Vallitalea pronyensis</name>
    <dbReference type="NCBI Taxonomy" id="1348613"/>
    <lineage>
        <taxon>Bacteria</taxon>
        <taxon>Bacillati</taxon>
        <taxon>Bacillota</taxon>
        <taxon>Clostridia</taxon>
        <taxon>Lachnospirales</taxon>
        <taxon>Vallitaleaceae</taxon>
        <taxon>Vallitalea</taxon>
    </lineage>
</organism>
<dbReference type="Pfam" id="PF14879">
    <property type="entry name" value="DUF4489"/>
    <property type="match status" value="1"/>
</dbReference>
<dbReference type="Proteomes" id="UP000683246">
    <property type="component" value="Chromosome"/>
</dbReference>
<dbReference type="RefSeq" id="WP_212694298.1">
    <property type="nucleotide sequence ID" value="NZ_CP058649.1"/>
</dbReference>
<name>A0A8J8MLQ3_9FIRM</name>
<reference evidence="1" key="1">
    <citation type="submission" date="2020-07" db="EMBL/GenBank/DDBJ databases">
        <title>Vallitalea pronyensis genome.</title>
        <authorList>
            <person name="Postec A."/>
        </authorList>
    </citation>
    <scope>NUCLEOTIDE SEQUENCE</scope>
    <source>
        <strain evidence="1">FatNI3</strain>
    </source>
</reference>
<evidence type="ECO:0000313" key="1">
    <source>
        <dbReference type="EMBL" id="QUI23613.1"/>
    </source>
</evidence>
<gene>
    <name evidence="1" type="ORF">HZI73_15530</name>
</gene>
<dbReference type="AlphaFoldDB" id="A0A8J8MLQ3"/>
<keyword evidence="2" id="KW-1185">Reference proteome</keyword>
<proteinExistence type="predicted"/>
<dbReference type="InterPro" id="IPR027972">
    <property type="entry name" value="DUF4489"/>
</dbReference>
<evidence type="ECO:0000313" key="2">
    <source>
        <dbReference type="Proteomes" id="UP000683246"/>
    </source>
</evidence>
<dbReference type="EMBL" id="CP058649">
    <property type="protein sequence ID" value="QUI23613.1"/>
    <property type="molecule type" value="Genomic_DNA"/>
</dbReference>
<accession>A0A8J8MLQ3</accession>
<dbReference type="KEGG" id="vpy:HZI73_15530"/>
<sequence>MSGYIKCNKDYKNDCCCSKEKDCAVCKPLSPCPKKILLECGTTGSTMMFTATGQTFTAAHVAVDTSCFCKPHIDLMFTSQVSAVLTPIADVNQIVDAEVVLLYELVCKRNGGSEITIGSWTFRRFFSAALISTTGEVPQALETTDTFSFNTCMCASPCTGCTDYSVRVTAVTVSQDSTLTNNASATVSMGQLVAKVQNC</sequence>